<dbReference type="EMBL" id="MRCG01000011">
    <property type="protein sequence ID" value="OKH46927.1"/>
    <property type="molecule type" value="Genomic_DNA"/>
</dbReference>
<evidence type="ECO:0000313" key="2">
    <source>
        <dbReference type="EMBL" id="OKH46927.1"/>
    </source>
</evidence>
<dbReference type="STRING" id="549789.NIES30_15645"/>
<keyword evidence="2" id="KW-0808">Transferase</keyword>
<dbReference type="InterPro" id="IPR029063">
    <property type="entry name" value="SAM-dependent_MTases_sf"/>
</dbReference>
<dbReference type="InterPro" id="IPR013216">
    <property type="entry name" value="Methyltransf_11"/>
</dbReference>
<dbReference type="Proteomes" id="UP000185557">
    <property type="component" value="Unassembled WGS sequence"/>
</dbReference>
<evidence type="ECO:0000313" key="3">
    <source>
        <dbReference type="Proteomes" id="UP000185557"/>
    </source>
</evidence>
<dbReference type="Gene3D" id="3.40.50.150">
    <property type="entry name" value="Vaccinia Virus protein VP39"/>
    <property type="match status" value="1"/>
</dbReference>
<dbReference type="Pfam" id="PF08241">
    <property type="entry name" value="Methyltransf_11"/>
    <property type="match status" value="1"/>
</dbReference>
<keyword evidence="2" id="KW-0489">Methyltransferase</keyword>
<accession>A0A1U7J3V3</accession>
<name>A0A1U7J3V3_9CYAN</name>
<comment type="caution">
    <text evidence="2">The sequence shown here is derived from an EMBL/GenBank/DDBJ whole genome shotgun (WGS) entry which is preliminary data.</text>
</comment>
<proteinExistence type="predicted"/>
<dbReference type="GO" id="GO:0032259">
    <property type="term" value="P:methylation"/>
    <property type="evidence" value="ECO:0007669"/>
    <property type="project" value="UniProtKB-KW"/>
</dbReference>
<sequence>MSRLPAADPSPWGAQVQAVSQRYDQEFAGKAFDLPPEVEEMAVFQDWIAGTLTPRISTPFWESVKPRKRDRCLDIGCGISFLIYPWREWDALFQGHEISSVACAALTARGPQLNSKLFKGVTQGPAHRLEYEPHTFDMAIATGVSCYYPADYWATVLQQVKKVLKPGGWFLFDAINPEAELAEPWAILETYLGAEVHLEALDRWPALVKAEGARVVSTKDYELFRLFKVKWDA</sequence>
<protein>
    <submittedName>
        <fullName evidence="2">SAM-dependent methyltransferase</fullName>
    </submittedName>
</protein>
<keyword evidence="3" id="KW-1185">Reference proteome</keyword>
<dbReference type="AlphaFoldDB" id="A0A1U7J3V3"/>
<organism evidence="2 3">
    <name type="scientific">Phormidium tenue NIES-30</name>
    <dbReference type="NCBI Taxonomy" id="549789"/>
    <lineage>
        <taxon>Bacteria</taxon>
        <taxon>Bacillati</taxon>
        <taxon>Cyanobacteriota</taxon>
        <taxon>Cyanophyceae</taxon>
        <taxon>Oscillatoriophycideae</taxon>
        <taxon>Oscillatoriales</taxon>
        <taxon>Oscillatoriaceae</taxon>
        <taxon>Phormidium</taxon>
    </lineage>
</organism>
<evidence type="ECO:0000259" key="1">
    <source>
        <dbReference type="Pfam" id="PF08241"/>
    </source>
</evidence>
<dbReference type="RefSeq" id="WP_073609352.1">
    <property type="nucleotide sequence ID" value="NZ_MRCG01000011.1"/>
</dbReference>
<reference evidence="2 3" key="1">
    <citation type="submission" date="2016-11" db="EMBL/GenBank/DDBJ databases">
        <title>Draft Genome Sequences of Nine Cyanobacterial Strains from Diverse Habitats.</title>
        <authorList>
            <person name="Zhu T."/>
            <person name="Hou S."/>
            <person name="Lu X."/>
            <person name="Hess W.R."/>
        </authorList>
    </citation>
    <scope>NUCLEOTIDE SEQUENCE [LARGE SCALE GENOMIC DNA]</scope>
    <source>
        <strain evidence="2 3">NIES-30</strain>
    </source>
</reference>
<feature type="domain" description="Methyltransferase type 11" evidence="1">
    <location>
        <begin position="73"/>
        <end position="172"/>
    </location>
</feature>
<dbReference type="CDD" id="cd02440">
    <property type="entry name" value="AdoMet_MTases"/>
    <property type="match status" value="1"/>
</dbReference>
<dbReference type="SUPFAM" id="SSF53335">
    <property type="entry name" value="S-adenosyl-L-methionine-dependent methyltransferases"/>
    <property type="match status" value="1"/>
</dbReference>
<dbReference type="OrthoDB" id="527763at2"/>
<dbReference type="GO" id="GO:0008757">
    <property type="term" value="F:S-adenosylmethionine-dependent methyltransferase activity"/>
    <property type="evidence" value="ECO:0007669"/>
    <property type="project" value="InterPro"/>
</dbReference>
<gene>
    <name evidence="2" type="ORF">NIES30_15645</name>
</gene>